<keyword evidence="4 10" id="KW-0808">Transferase</keyword>
<dbReference type="InParanoid" id="C1F417"/>
<accession>C1F417</accession>
<feature type="transmembrane region" description="Helical" evidence="8">
    <location>
        <begin position="275"/>
        <end position="296"/>
    </location>
</feature>
<evidence type="ECO:0000256" key="1">
    <source>
        <dbReference type="ARBA" id="ARBA00004651"/>
    </source>
</evidence>
<dbReference type="AlphaFoldDB" id="C1F417"/>
<dbReference type="HOGENOM" id="CLU_019200_0_0_0"/>
<keyword evidence="7 8" id="KW-0472">Membrane</keyword>
<evidence type="ECO:0000256" key="2">
    <source>
        <dbReference type="ARBA" id="ARBA00022475"/>
    </source>
</evidence>
<dbReference type="eggNOG" id="COG1807">
    <property type="taxonomic scope" value="Bacteria"/>
</dbReference>
<comment type="subcellular location">
    <subcellularLocation>
        <location evidence="1">Cell membrane</location>
        <topology evidence="1">Multi-pass membrane protein</topology>
    </subcellularLocation>
</comment>
<evidence type="ECO:0000313" key="11">
    <source>
        <dbReference type="Proteomes" id="UP000002207"/>
    </source>
</evidence>
<feature type="transmembrane region" description="Helical" evidence="8">
    <location>
        <begin position="161"/>
        <end position="192"/>
    </location>
</feature>
<dbReference type="PANTHER" id="PTHR33908:SF3">
    <property type="entry name" value="UNDECAPRENYL PHOSPHATE-ALPHA-4-AMINO-4-DEOXY-L-ARABINOSE ARABINOSYL TRANSFERASE"/>
    <property type="match status" value="1"/>
</dbReference>
<evidence type="ECO:0000256" key="7">
    <source>
        <dbReference type="ARBA" id="ARBA00023136"/>
    </source>
</evidence>
<dbReference type="Pfam" id="PF13231">
    <property type="entry name" value="PMT_2"/>
    <property type="match status" value="1"/>
</dbReference>
<feature type="transmembrane region" description="Helical" evidence="8">
    <location>
        <begin position="417"/>
        <end position="438"/>
    </location>
</feature>
<dbReference type="InterPro" id="IPR038731">
    <property type="entry name" value="RgtA/B/C-like"/>
</dbReference>
<evidence type="ECO:0000313" key="10">
    <source>
        <dbReference type="EMBL" id="ACO32274.1"/>
    </source>
</evidence>
<keyword evidence="6 8" id="KW-1133">Transmembrane helix</keyword>
<keyword evidence="2" id="KW-1003">Cell membrane</keyword>
<dbReference type="PANTHER" id="PTHR33908">
    <property type="entry name" value="MANNOSYLTRANSFERASE YKCB-RELATED"/>
    <property type="match status" value="1"/>
</dbReference>
<keyword evidence="3 10" id="KW-0328">Glycosyltransferase</keyword>
<dbReference type="CAZy" id="GT83">
    <property type="family name" value="Glycosyltransferase Family 83"/>
</dbReference>
<feature type="transmembrane region" description="Helical" evidence="8">
    <location>
        <begin position="132"/>
        <end position="149"/>
    </location>
</feature>
<gene>
    <name evidence="10" type="ordered locus">ACP_1044</name>
</gene>
<keyword evidence="11" id="KW-1185">Reference proteome</keyword>
<feature type="transmembrane region" description="Helical" evidence="8">
    <location>
        <begin position="363"/>
        <end position="381"/>
    </location>
</feature>
<evidence type="ECO:0000256" key="8">
    <source>
        <dbReference type="SAM" id="Phobius"/>
    </source>
</evidence>
<dbReference type="EMBL" id="CP001472">
    <property type="protein sequence ID" value="ACO32274.1"/>
    <property type="molecule type" value="Genomic_DNA"/>
</dbReference>
<feature type="transmembrane region" description="Helical" evidence="8">
    <location>
        <begin position="308"/>
        <end position="326"/>
    </location>
</feature>
<name>C1F417_ACIC5</name>
<sequence>MTLLVLLFAAAVYIGCIFSPPSLMDDVDAVQAQIARNMMQSGDWVTARLDGVPYLEKPPLIYWMIAGSYKIFGAHDWSARIPVVLSAIALCLVTAWFGIWAFKRYSAGLYAGLCMSTCIGLWLFTRIQIPNVTLVLTITLSMWAFLRLLEDDEPHPRLWAALIGVCFGTGLLLESLIAVVFPLGAWIVYLALTKQLFQWQIWKRLRPVSTTLIMLAIAAPWHILATIQNPPYFEFTMKSIPGQWHGFFWFFFINEQLLRFLNMRYPRDYATVPRYLFWLFNLIWLFPWSVYIPATFRLSYKPVDREGRTRLLAVCWIGFVMVFFTFSTTQEYYSMPIYPAVALLLGSAMLLESRSLRWGTRALSVICAACAIAAFGILIAIRHVPAPGDISHALVRHPGAYRLSLGHMEDLTLDSFAYLRFPLAMAGVAFAIGALTALRPSKWRTAYFGAAVMMVIFFQAAHAAMITFDPYMSSRPLIRALKASPKGQVIVDHHYYFFSSYFFYTDEKALLLNGRYMNLVYGSYSPRAENPFIDNSQFEKLWASGQRYYIFAKESQIDDLDSLVGKRQLILVKYSGDKALFTNHPIPGHGA</sequence>
<evidence type="ECO:0000256" key="3">
    <source>
        <dbReference type="ARBA" id="ARBA00022676"/>
    </source>
</evidence>
<evidence type="ECO:0000256" key="5">
    <source>
        <dbReference type="ARBA" id="ARBA00022692"/>
    </source>
</evidence>
<dbReference type="KEGG" id="aca:ACP_1044"/>
<dbReference type="GO" id="GO:0016763">
    <property type="term" value="F:pentosyltransferase activity"/>
    <property type="evidence" value="ECO:0007669"/>
    <property type="project" value="TreeGrafter"/>
</dbReference>
<proteinExistence type="predicted"/>
<dbReference type="InterPro" id="IPR050297">
    <property type="entry name" value="LipidA_mod_glycosyltrf_83"/>
</dbReference>
<feature type="transmembrane region" description="Helical" evidence="8">
    <location>
        <begin position="445"/>
        <end position="468"/>
    </location>
</feature>
<dbReference type="GO" id="GO:0010041">
    <property type="term" value="P:response to iron(III) ion"/>
    <property type="evidence" value="ECO:0007669"/>
    <property type="project" value="TreeGrafter"/>
</dbReference>
<organism evidence="10 11">
    <name type="scientific">Acidobacterium capsulatum (strain ATCC 51196 / DSM 11244 / BCRC 80197 / JCM 7670 / NBRC 15755 / NCIMB 13165 / 161)</name>
    <dbReference type="NCBI Taxonomy" id="240015"/>
    <lineage>
        <taxon>Bacteria</taxon>
        <taxon>Pseudomonadati</taxon>
        <taxon>Acidobacteriota</taxon>
        <taxon>Terriglobia</taxon>
        <taxon>Terriglobales</taxon>
        <taxon>Acidobacteriaceae</taxon>
        <taxon>Acidobacterium</taxon>
    </lineage>
</organism>
<protein>
    <submittedName>
        <fullName evidence="10">Dolichyl-phosphate-mannose-protein mannosyltransferase domain protein</fullName>
    </submittedName>
</protein>
<evidence type="ECO:0000256" key="6">
    <source>
        <dbReference type="ARBA" id="ARBA00022989"/>
    </source>
</evidence>
<feature type="domain" description="Glycosyltransferase RgtA/B/C/D-like" evidence="9">
    <location>
        <begin position="57"/>
        <end position="222"/>
    </location>
</feature>
<dbReference type="GO" id="GO:0009103">
    <property type="term" value="P:lipopolysaccharide biosynthetic process"/>
    <property type="evidence" value="ECO:0007669"/>
    <property type="project" value="UniProtKB-ARBA"/>
</dbReference>
<evidence type="ECO:0000259" key="9">
    <source>
        <dbReference type="Pfam" id="PF13231"/>
    </source>
</evidence>
<feature type="transmembrane region" description="Helical" evidence="8">
    <location>
        <begin position="332"/>
        <end position="351"/>
    </location>
</feature>
<reference evidence="10 11" key="1">
    <citation type="journal article" date="2009" name="Appl. Environ. Microbiol.">
        <title>Three genomes from the phylum Acidobacteria provide insight into the lifestyles of these microorganisms in soils.</title>
        <authorList>
            <person name="Ward N.L."/>
            <person name="Challacombe J.F."/>
            <person name="Janssen P.H."/>
            <person name="Henrissat B."/>
            <person name="Coutinho P.M."/>
            <person name="Wu M."/>
            <person name="Xie G."/>
            <person name="Haft D.H."/>
            <person name="Sait M."/>
            <person name="Badger J."/>
            <person name="Barabote R.D."/>
            <person name="Bradley B."/>
            <person name="Brettin T.S."/>
            <person name="Brinkac L.M."/>
            <person name="Bruce D."/>
            <person name="Creasy T."/>
            <person name="Daugherty S.C."/>
            <person name="Davidsen T.M."/>
            <person name="DeBoy R.T."/>
            <person name="Detter J.C."/>
            <person name="Dodson R.J."/>
            <person name="Durkin A.S."/>
            <person name="Ganapathy A."/>
            <person name="Gwinn-Giglio M."/>
            <person name="Han C.S."/>
            <person name="Khouri H."/>
            <person name="Kiss H."/>
            <person name="Kothari S.P."/>
            <person name="Madupu R."/>
            <person name="Nelson K.E."/>
            <person name="Nelson W.C."/>
            <person name="Paulsen I."/>
            <person name="Penn K."/>
            <person name="Ren Q."/>
            <person name="Rosovitz M.J."/>
            <person name="Selengut J.D."/>
            <person name="Shrivastava S."/>
            <person name="Sullivan S.A."/>
            <person name="Tapia R."/>
            <person name="Thompson L.S."/>
            <person name="Watkins K.L."/>
            <person name="Yang Q."/>
            <person name="Yu C."/>
            <person name="Zafar N."/>
            <person name="Zhou L."/>
            <person name="Kuske C.R."/>
        </authorList>
    </citation>
    <scope>NUCLEOTIDE SEQUENCE [LARGE SCALE GENOMIC DNA]</scope>
    <source>
        <strain evidence="11">ATCC 51196 / DSM 11244 / BCRC 80197 / JCM 7670 / NBRC 15755 / NCIMB 13165 / 161</strain>
    </source>
</reference>
<feature type="transmembrane region" description="Helical" evidence="8">
    <location>
        <begin position="84"/>
        <end position="102"/>
    </location>
</feature>
<dbReference type="STRING" id="240015.ACP_1044"/>
<feature type="transmembrane region" description="Helical" evidence="8">
    <location>
        <begin position="204"/>
        <end position="224"/>
    </location>
</feature>
<evidence type="ECO:0000256" key="4">
    <source>
        <dbReference type="ARBA" id="ARBA00022679"/>
    </source>
</evidence>
<dbReference type="Proteomes" id="UP000002207">
    <property type="component" value="Chromosome"/>
</dbReference>
<dbReference type="GO" id="GO:0005886">
    <property type="term" value="C:plasma membrane"/>
    <property type="evidence" value="ECO:0007669"/>
    <property type="project" value="UniProtKB-SubCell"/>
</dbReference>
<keyword evidence="5 8" id="KW-0812">Transmembrane</keyword>
<dbReference type="RefSeq" id="WP_015896203.1">
    <property type="nucleotide sequence ID" value="NC_012483.1"/>
</dbReference>